<sequence>LYGIENEGKAVQQYLELMTYYDKEVRVEETGLHVYHEYPCIGASPDRIVYDGEEVGVLEVKCPVSKKGQTPKAAALDKKFYAYILEGEVTLKRDSAHYYQVQGQLAVAGFPWVDFVIWTNNGSVVDSVSVERIAFNRTFWDCDVLPGLLYFYEYAVIPEMVTRRIRRLGKLHTTEPGHVQHKMHVEGFYFSRSHDDPLKLTIARIQ</sequence>
<dbReference type="CDD" id="cd22343">
    <property type="entry name" value="PDDEXK_lambda_exonuclease-like"/>
    <property type="match status" value="1"/>
</dbReference>
<feature type="domain" description="YqaJ viral recombinase" evidence="1">
    <location>
        <begin position="2"/>
        <end position="110"/>
    </location>
</feature>
<dbReference type="SUPFAM" id="SSF52980">
    <property type="entry name" value="Restriction endonuclease-like"/>
    <property type="match status" value="1"/>
</dbReference>
<dbReference type="PANTHER" id="PTHR46609:SF8">
    <property type="entry name" value="YQAJ VIRAL RECOMBINASE DOMAIN-CONTAINING PROTEIN"/>
    <property type="match status" value="1"/>
</dbReference>
<reference evidence="2" key="1">
    <citation type="journal article" date="2018" name="PLoS Negl. Trop. Dis.">
        <title>Sialome diversity of ticks revealed by RNAseq of single tick salivary glands.</title>
        <authorList>
            <person name="Perner J."/>
            <person name="Kropackova S."/>
            <person name="Kopacek P."/>
            <person name="Ribeiro J.M."/>
        </authorList>
    </citation>
    <scope>NUCLEOTIDE SEQUENCE</scope>
    <source>
        <strain evidence="2">Siblings of single egg batch collected in Ceske Budejovice</strain>
        <tissue evidence="2">Salivary glands</tissue>
    </source>
</reference>
<dbReference type="InterPro" id="IPR011335">
    <property type="entry name" value="Restrct_endonuc-II-like"/>
</dbReference>
<dbReference type="AlphaFoldDB" id="A0A147BC11"/>
<dbReference type="InterPro" id="IPR011604">
    <property type="entry name" value="PDDEXK-like_dom_sf"/>
</dbReference>
<accession>A0A147BC11</accession>
<proteinExistence type="predicted"/>
<feature type="non-terminal residue" evidence="2">
    <location>
        <position position="1"/>
    </location>
</feature>
<protein>
    <recommendedName>
        <fullName evidence="1">YqaJ viral recombinase domain-containing protein</fullName>
    </recommendedName>
</protein>
<evidence type="ECO:0000259" key="1">
    <source>
        <dbReference type="Pfam" id="PF09588"/>
    </source>
</evidence>
<dbReference type="InterPro" id="IPR019080">
    <property type="entry name" value="YqaJ_viral_recombinase"/>
</dbReference>
<dbReference type="Gene3D" id="3.90.320.10">
    <property type="match status" value="1"/>
</dbReference>
<evidence type="ECO:0000313" key="2">
    <source>
        <dbReference type="EMBL" id="JAR87992.1"/>
    </source>
</evidence>
<organism evidence="2">
    <name type="scientific">Ixodes ricinus</name>
    <name type="common">Common tick</name>
    <name type="synonym">Acarus ricinus</name>
    <dbReference type="NCBI Taxonomy" id="34613"/>
    <lineage>
        <taxon>Eukaryota</taxon>
        <taxon>Metazoa</taxon>
        <taxon>Ecdysozoa</taxon>
        <taxon>Arthropoda</taxon>
        <taxon>Chelicerata</taxon>
        <taxon>Arachnida</taxon>
        <taxon>Acari</taxon>
        <taxon>Parasitiformes</taxon>
        <taxon>Ixodida</taxon>
        <taxon>Ixodoidea</taxon>
        <taxon>Ixodidae</taxon>
        <taxon>Ixodinae</taxon>
        <taxon>Ixodes</taxon>
    </lineage>
</organism>
<name>A0A147BC11_IXORI</name>
<dbReference type="InterPro" id="IPR051703">
    <property type="entry name" value="NF-kappa-B_Signaling_Reg"/>
</dbReference>
<dbReference type="EMBL" id="GEGO01007412">
    <property type="protein sequence ID" value="JAR87992.1"/>
    <property type="molecule type" value="Transcribed_RNA"/>
</dbReference>
<dbReference type="PANTHER" id="PTHR46609">
    <property type="entry name" value="EXONUCLEASE, PHAGE-TYPE/RECB, C-TERMINAL DOMAIN-CONTAINING PROTEIN"/>
    <property type="match status" value="1"/>
</dbReference>
<dbReference type="GO" id="GO:0006281">
    <property type="term" value="P:DNA repair"/>
    <property type="evidence" value="ECO:0007669"/>
    <property type="project" value="UniProtKB-ARBA"/>
</dbReference>
<dbReference type="Pfam" id="PF09588">
    <property type="entry name" value="YqaJ"/>
    <property type="match status" value="1"/>
</dbReference>